<name>A0AAE0PHL5_SORBR</name>
<accession>A0AAE0PHL5</accession>
<dbReference type="Proteomes" id="UP001281003">
    <property type="component" value="Unassembled WGS sequence"/>
</dbReference>
<reference evidence="1" key="2">
    <citation type="submission" date="2023-07" db="EMBL/GenBank/DDBJ databases">
        <authorList>
            <consortium name="Lawrence Berkeley National Laboratory"/>
            <person name="Haridas S."/>
            <person name="Hensen N."/>
            <person name="Bonometti L."/>
            <person name="Westerberg I."/>
            <person name="Brannstrom I.O."/>
            <person name="Guillou S."/>
            <person name="Cros-Aarteil S."/>
            <person name="Calhoun S."/>
            <person name="Kuo A."/>
            <person name="Mondo S."/>
            <person name="Pangilinan J."/>
            <person name="Riley R."/>
            <person name="LaButti K."/>
            <person name="Andreopoulos B."/>
            <person name="Lipzen A."/>
            <person name="Chen C."/>
            <person name="Yanf M."/>
            <person name="Daum C."/>
            <person name="Ng V."/>
            <person name="Clum A."/>
            <person name="Steindorff A."/>
            <person name="Ohm R."/>
            <person name="Martin F."/>
            <person name="Silar P."/>
            <person name="Natvig D."/>
            <person name="Lalanne C."/>
            <person name="Gautier V."/>
            <person name="Ament-velasquez S.L."/>
            <person name="Kruys A."/>
            <person name="Hutchinson M.I."/>
            <person name="Powell A.J."/>
            <person name="Barry K."/>
            <person name="Miller A.N."/>
            <person name="Grigoriev I.V."/>
            <person name="Debuchy R."/>
            <person name="Gladieux P."/>
            <person name="Thoren M.H."/>
            <person name="Johannesson H."/>
        </authorList>
    </citation>
    <scope>NUCLEOTIDE SEQUENCE</scope>
    <source>
        <strain evidence="1">FGSC 1904</strain>
    </source>
</reference>
<proteinExistence type="predicted"/>
<protein>
    <submittedName>
        <fullName evidence="1">Uncharacterized protein</fullName>
    </submittedName>
</protein>
<evidence type="ECO:0000313" key="1">
    <source>
        <dbReference type="EMBL" id="KAK3400002.1"/>
    </source>
</evidence>
<evidence type="ECO:0000313" key="2">
    <source>
        <dbReference type="Proteomes" id="UP001281003"/>
    </source>
</evidence>
<gene>
    <name evidence="1" type="ORF">B0T20DRAFT_407567</name>
</gene>
<reference evidence="1" key="1">
    <citation type="journal article" date="2023" name="Mol. Phylogenet. Evol.">
        <title>Genome-scale phylogeny and comparative genomics of the fungal order Sordariales.</title>
        <authorList>
            <person name="Hensen N."/>
            <person name="Bonometti L."/>
            <person name="Westerberg I."/>
            <person name="Brannstrom I.O."/>
            <person name="Guillou S."/>
            <person name="Cros-Aarteil S."/>
            <person name="Calhoun S."/>
            <person name="Haridas S."/>
            <person name="Kuo A."/>
            <person name="Mondo S."/>
            <person name="Pangilinan J."/>
            <person name="Riley R."/>
            <person name="LaButti K."/>
            <person name="Andreopoulos B."/>
            <person name="Lipzen A."/>
            <person name="Chen C."/>
            <person name="Yan M."/>
            <person name="Daum C."/>
            <person name="Ng V."/>
            <person name="Clum A."/>
            <person name="Steindorff A."/>
            <person name="Ohm R.A."/>
            <person name="Martin F."/>
            <person name="Silar P."/>
            <person name="Natvig D.O."/>
            <person name="Lalanne C."/>
            <person name="Gautier V."/>
            <person name="Ament-Velasquez S.L."/>
            <person name="Kruys A."/>
            <person name="Hutchinson M.I."/>
            <person name="Powell A.J."/>
            <person name="Barry K."/>
            <person name="Miller A.N."/>
            <person name="Grigoriev I.V."/>
            <person name="Debuchy R."/>
            <person name="Gladieux P."/>
            <person name="Hiltunen Thoren M."/>
            <person name="Johannesson H."/>
        </authorList>
    </citation>
    <scope>NUCLEOTIDE SEQUENCE</scope>
    <source>
        <strain evidence="1">FGSC 1904</strain>
    </source>
</reference>
<keyword evidence="2" id="KW-1185">Reference proteome</keyword>
<sequence>MALTRIRELNRNGWQEIWAKYSTSRPFATPGRYLRTGMLLALTANSEVISPGELEKFVLQSETDVPRLILAEEDMKRVRAEVAKLAKYEEEKEDEDWTSDFEEITILASTIGVLLSTSSTLWEVV</sequence>
<dbReference type="AlphaFoldDB" id="A0AAE0PHL5"/>
<dbReference type="EMBL" id="JAUTDP010000004">
    <property type="protein sequence ID" value="KAK3400002.1"/>
    <property type="molecule type" value="Genomic_DNA"/>
</dbReference>
<comment type="caution">
    <text evidence="1">The sequence shown here is derived from an EMBL/GenBank/DDBJ whole genome shotgun (WGS) entry which is preliminary data.</text>
</comment>
<organism evidence="1 2">
    <name type="scientific">Sordaria brevicollis</name>
    <dbReference type="NCBI Taxonomy" id="83679"/>
    <lineage>
        <taxon>Eukaryota</taxon>
        <taxon>Fungi</taxon>
        <taxon>Dikarya</taxon>
        <taxon>Ascomycota</taxon>
        <taxon>Pezizomycotina</taxon>
        <taxon>Sordariomycetes</taxon>
        <taxon>Sordariomycetidae</taxon>
        <taxon>Sordariales</taxon>
        <taxon>Sordariaceae</taxon>
        <taxon>Sordaria</taxon>
    </lineage>
</organism>